<gene>
    <name evidence="2" type="ORF">HNW77_09255</name>
</gene>
<feature type="transmembrane region" description="Helical" evidence="1">
    <location>
        <begin position="171"/>
        <end position="190"/>
    </location>
</feature>
<evidence type="ECO:0000313" key="2">
    <source>
        <dbReference type="EMBL" id="NPC66577.1"/>
    </source>
</evidence>
<comment type="caution">
    <text evidence="2">The sequence shown here is derived from an EMBL/GenBank/DDBJ whole genome shotgun (WGS) entry which is preliminary data.</text>
</comment>
<reference evidence="2 3" key="1">
    <citation type="journal article" date="2020" name="Microorganisms">
        <title>Description of Komagataeibacter melaceti sp. nov. and Komagataeibacter melomenusus sp. nov. Isolated from Apple Cider Vinegar.</title>
        <authorList>
            <person name="Maric L."/>
            <person name="Cleenwerck I."/>
            <person name="Accetto T."/>
            <person name="Vandamme P."/>
            <person name="Trcek J."/>
        </authorList>
    </citation>
    <scope>NUCLEOTIDE SEQUENCE [LARGE SCALE GENOMIC DNA]</scope>
    <source>
        <strain evidence="2 3">AV436</strain>
    </source>
</reference>
<keyword evidence="3" id="KW-1185">Reference proteome</keyword>
<organism evidence="2 3">
    <name type="scientific">Komagataeibacter melomenusus</name>
    <dbReference type="NCBI Taxonomy" id="2766578"/>
    <lineage>
        <taxon>Bacteria</taxon>
        <taxon>Pseudomonadati</taxon>
        <taxon>Pseudomonadota</taxon>
        <taxon>Alphaproteobacteria</taxon>
        <taxon>Acetobacterales</taxon>
        <taxon>Acetobacteraceae</taxon>
        <taxon>Komagataeibacter</taxon>
    </lineage>
</organism>
<feature type="transmembrane region" description="Helical" evidence="1">
    <location>
        <begin position="296"/>
        <end position="316"/>
    </location>
</feature>
<protein>
    <submittedName>
        <fullName evidence="2">Uncharacterized protein</fullName>
    </submittedName>
</protein>
<feature type="transmembrane region" description="Helical" evidence="1">
    <location>
        <begin position="102"/>
        <end position="120"/>
    </location>
</feature>
<dbReference type="InterPro" id="IPR025686">
    <property type="entry name" value="Glucos_trans_II"/>
</dbReference>
<accession>A0ABX2AFI7</accession>
<keyword evidence="1" id="KW-0472">Membrane</keyword>
<dbReference type="RefSeq" id="WP_172157141.1">
    <property type="nucleotide sequence ID" value="NZ_JABJWC010000020.1"/>
</dbReference>
<evidence type="ECO:0000313" key="3">
    <source>
        <dbReference type="Proteomes" id="UP000623090"/>
    </source>
</evidence>
<dbReference type="Pfam" id="PF14264">
    <property type="entry name" value="Glucos_trans_II"/>
    <property type="match status" value="1"/>
</dbReference>
<name>A0ABX2AFI7_9PROT</name>
<keyword evidence="1" id="KW-1133">Transmembrane helix</keyword>
<dbReference type="EMBL" id="JABJWC010000020">
    <property type="protein sequence ID" value="NPC66577.1"/>
    <property type="molecule type" value="Genomic_DNA"/>
</dbReference>
<feature type="transmembrane region" description="Helical" evidence="1">
    <location>
        <begin position="232"/>
        <end position="253"/>
    </location>
</feature>
<feature type="transmembrane region" description="Helical" evidence="1">
    <location>
        <begin position="328"/>
        <end position="348"/>
    </location>
</feature>
<keyword evidence="1" id="KW-0812">Transmembrane</keyword>
<sequence>MAFSLPLINADIYYQDDLGHSLGNPKSWLHDGRPLAYGLMCLLGPLWPVDSGPWPQVLGLFMVALTIGKLGQNLNIRTMPFVLSFAFLICQPFYLENLSYRYDSFFMSLSICFALMPFITPNTQGLMSRKTLRDAACLFLLMNAYQAAINIFFCFSFIEAGLMIGKRRNSAIVYTILCRLMTFVLAYGVYKVEELLFVNVNEYAQLHAAIIRSPAQFHDSLLVLLGKLKECFWGGVYESLLVAFIAVALVIGMRRSMAGAGSRRAALGNAAMAGLCALCILSCFFGLQILLRYPVLAPRTFIGFGGILTAASLVVLAGRDFRTFTDKVCFVLVGFLLCQGIFQAASYANAIRAQTELREHLAEQVIEDISDLTRHAVRPEPNIAHKYWLWGTIGHEPLAPLAKRAYTYYPSLDDTIMSEAFIDRYTVSPIFMYDIMRRDNLPDSVDFLPWRLWEYKTRYRSSPAWQKIEQAIHQCSFDGMKEHADFNTYKIGRYIITDYTRSCSRGAVITTEM</sequence>
<feature type="transmembrane region" description="Helical" evidence="1">
    <location>
        <begin position="140"/>
        <end position="164"/>
    </location>
</feature>
<feature type="transmembrane region" description="Helical" evidence="1">
    <location>
        <begin position="74"/>
        <end position="95"/>
    </location>
</feature>
<dbReference type="Proteomes" id="UP000623090">
    <property type="component" value="Unassembled WGS sequence"/>
</dbReference>
<feature type="transmembrane region" description="Helical" evidence="1">
    <location>
        <begin position="265"/>
        <end position="290"/>
    </location>
</feature>
<evidence type="ECO:0000256" key="1">
    <source>
        <dbReference type="SAM" id="Phobius"/>
    </source>
</evidence>
<proteinExistence type="predicted"/>